<evidence type="ECO:0000256" key="1">
    <source>
        <dbReference type="SAM" id="MobiDB-lite"/>
    </source>
</evidence>
<protein>
    <submittedName>
        <fullName evidence="2">Outer membrane lipoprotein-sorting protein</fullName>
    </submittedName>
</protein>
<keyword evidence="3" id="KW-1185">Reference proteome</keyword>
<dbReference type="InterPro" id="IPR004564">
    <property type="entry name" value="OM_lipoprot_carrier_LolA-like"/>
</dbReference>
<dbReference type="Gene3D" id="2.50.20.10">
    <property type="entry name" value="Lipoprotein localisation LolA/LolB/LppX"/>
    <property type="match status" value="1"/>
</dbReference>
<dbReference type="PANTHER" id="PTHR37507:SF2">
    <property type="entry name" value="SPORULATION PROTEIN YDCC"/>
    <property type="match status" value="1"/>
</dbReference>
<dbReference type="CDD" id="cd16325">
    <property type="entry name" value="LolA"/>
    <property type="match status" value="1"/>
</dbReference>
<dbReference type="AlphaFoldDB" id="A0A561BXX6"/>
<reference evidence="2 3" key="1">
    <citation type="submission" date="2019-06" db="EMBL/GenBank/DDBJ databases">
        <title>Sequencing the genomes of 1000 actinobacteria strains.</title>
        <authorList>
            <person name="Klenk H.-P."/>
        </authorList>
    </citation>
    <scope>NUCLEOTIDE SEQUENCE [LARGE SCALE GENOMIC DNA]</scope>
    <source>
        <strain evidence="2 3">DSM 24683</strain>
    </source>
</reference>
<dbReference type="InterPro" id="IPR029046">
    <property type="entry name" value="LolA/LolB/LppX"/>
</dbReference>
<accession>A0A561BXX6</accession>
<proteinExistence type="predicted"/>
<evidence type="ECO:0000313" key="2">
    <source>
        <dbReference type="EMBL" id="TWD83746.1"/>
    </source>
</evidence>
<feature type="region of interest" description="Disordered" evidence="1">
    <location>
        <begin position="262"/>
        <end position="294"/>
    </location>
</feature>
<dbReference type="Proteomes" id="UP000318380">
    <property type="component" value="Unassembled WGS sequence"/>
</dbReference>
<comment type="caution">
    <text evidence="2">The sequence shown here is derived from an EMBL/GenBank/DDBJ whole genome shotgun (WGS) entry which is preliminary data.</text>
</comment>
<feature type="compositionally biased region" description="Low complexity" evidence="1">
    <location>
        <begin position="277"/>
        <end position="289"/>
    </location>
</feature>
<name>A0A561BXX6_9ACTN</name>
<dbReference type="InterPro" id="IPR052944">
    <property type="entry name" value="Sporulation_related"/>
</dbReference>
<keyword evidence="2" id="KW-0449">Lipoprotein</keyword>
<dbReference type="PANTHER" id="PTHR37507">
    <property type="entry name" value="SPORULATION PROTEIN YDCC"/>
    <property type="match status" value="1"/>
</dbReference>
<dbReference type="SUPFAM" id="SSF89392">
    <property type="entry name" value="Prokaryotic lipoproteins and lipoprotein localization factors"/>
    <property type="match status" value="1"/>
</dbReference>
<evidence type="ECO:0000313" key="3">
    <source>
        <dbReference type="Proteomes" id="UP000318380"/>
    </source>
</evidence>
<sequence length="373" mass="39124">MGTTRGSRRWLVPISAIALVAGVGAFGPMVADASPDLPELTAQDLLTRVQTAKVDGLSGTVRSAADLGLPALPGVEDGHGDRGGVPDLLSGEHTARVAFAQPDKARVSVLDDMAERVLTTDGKTAWAYDSSQREARKYVLPARPAKPEVAPEREAYDPQAVAKKFLAAIDPSTKVEVTGTEKVAGRDAYKLRLVPRTDKTTVGSVELAIDSKNWVPLEVTVKPRTGDDPALRVGFTSVSFDVPSAGTFAFTPPKGVKVTEKTVPAPREHKATPKSVTPKPGTPKATPPARGDRPDVVGQGWESVAVLHDAKITPGNGPVDQLLANARTVQGSWGSGKILTSKMVSALITDDGRILVGLVTPDTLVAAAPKAPR</sequence>
<organism evidence="2 3">
    <name type="scientific">Kribbella amoyensis</name>
    <dbReference type="NCBI Taxonomy" id="996641"/>
    <lineage>
        <taxon>Bacteria</taxon>
        <taxon>Bacillati</taxon>
        <taxon>Actinomycetota</taxon>
        <taxon>Actinomycetes</taxon>
        <taxon>Propionibacteriales</taxon>
        <taxon>Kribbellaceae</taxon>
        <taxon>Kribbella</taxon>
    </lineage>
</organism>
<gene>
    <name evidence="2" type="ORF">FB561_4915</name>
</gene>
<dbReference type="EMBL" id="VIVK01000001">
    <property type="protein sequence ID" value="TWD83746.1"/>
    <property type="molecule type" value="Genomic_DNA"/>
</dbReference>